<keyword evidence="1" id="KW-0472">Membrane</keyword>
<reference evidence="2 3" key="1">
    <citation type="submission" date="2020-08" db="EMBL/GenBank/DDBJ databases">
        <title>Plant Genome Project.</title>
        <authorList>
            <person name="Zhang R.-G."/>
        </authorList>
    </citation>
    <scope>NUCLEOTIDE SEQUENCE [LARGE SCALE GENOMIC DNA]</scope>
    <source>
        <tissue evidence="2">Rhizome</tissue>
    </source>
</reference>
<evidence type="ECO:0000256" key="1">
    <source>
        <dbReference type="SAM" id="Phobius"/>
    </source>
</evidence>
<feature type="transmembrane region" description="Helical" evidence="1">
    <location>
        <begin position="20"/>
        <end position="41"/>
    </location>
</feature>
<accession>A0A8J5F7F8</accession>
<name>A0A8J5F7F8_ZINOF</name>
<organism evidence="2 3">
    <name type="scientific">Zingiber officinale</name>
    <name type="common">Ginger</name>
    <name type="synonym">Amomum zingiber</name>
    <dbReference type="NCBI Taxonomy" id="94328"/>
    <lineage>
        <taxon>Eukaryota</taxon>
        <taxon>Viridiplantae</taxon>
        <taxon>Streptophyta</taxon>
        <taxon>Embryophyta</taxon>
        <taxon>Tracheophyta</taxon>
        <taxon>Spermatophyta</taxon>
        <taxon>Magnoliopsida</taxon>
        <taxon>Liliopsida</taxon>
        <taxon>Zingiberales</taxon>
        <taxon>Zingiberaceae</taxon>
        <taxon>Zingiber</taxon>
    </lineage>
</organism>
<gene>
    <name evidence="2" type="ORF">ZIOFF_063691</name>
</gene>
<dbReference type="EMBL" id="JACMSC010000017">
    <property type="protein sequence ID" value="KAG6480211.1"/>
    <property type="molecule type" value="Genomic_DNA"/>
</dbReference>
<keyword evidence="1" id="KW-1133">Transmembrane helix</keyword>
<keyword evidence="3" id="KW-1185">Reference proteome</keyword>
<dbReference type="Proteomes" id="UP000734854">
    <property type="component" value="Unassembled WGS sequence"/>
</dbReference>
<evidence type="ECO:0000313" key="2">
    <source>
        <dbReference type="EMBL" id="KAG6480211.1"/>
    </source>
</evidence>
<evidence type="ECO:0000313" key="3">
    <source>
        <dbReference type="Proteomes" id="UP000734854"/>
    </source>
</evidence>
<comment type="caution">
    <text evidence="2">The sequence shown here is derived from an EMBL/GenBank/DDBJ whole genome shotgun (WGS) entry which is preliminary data.</text>
</comment>
<feature type="transmembrane region" description="Helical" evidence="1">
    <location>
        <begin position="62"/>
        <end position="80"/>
    </location>
</feature>
<keyword evidence="1" id="KW-0812">Transmembrane</keyword>
<dbReference type="AlphaFoldDB" id="A0A8J5F7F8"/>
<protein>
    <submittedName>
        <fullName evidence="2">Uncharacterized protein</fullName>
    </submittedName>
</protein>
<sequence>MELHKLADMLLRIQLSHGLMNYFAWMLQVTFQISLYFHIQVNVPFTMSTEIYFSNITRRVRYVYRYFYLVKFVLFFHLYYRA</sequence>
<proteinExistence type="predicted"/>